<dbReference type="InterPro" id="IPR036527">
    <property type="entry name" value="SCP2_sterol-bd_dom_sf"/>
</dbReference>
<keyword evidence="2" id="KW-0012">Acyltransferase</keyword>
<dbReference type="SUPFAM" id="SSF55729">
    <property type="entry name" value="Acyl-CoA N-acyltransferases (Nat)"/>
    <property type="match status" value="1"/>
</dbReference>
<dbReference type="InterPro" id="IPR041380">
    <property type="entry name" value="Acetyltransf_17"/>
</dbReference>
<dbReference type="AlphaFoldDB" id="A0A951PMQ6"/>
<keyword evidence="2" id="KW-0808">Transferase</keyword>
<name>A0A951PMQ6_9CYAN</name>
<dbReference type="GO" id="GO:0030649">
    <property type="term" value="P:aminoglycoside antibiotic catabolic process"/>
    <property type="evidence" value="ECO:0007669"/>
    <property type="project" value="TreeGrafter"/>
</dbReference>
<feature type="domain" description="N-acetyltransferase" evidence="1">
    <location>
        <begin position="5"/>
        <end position="150"/>
    </location>
</feature>
<evidence type="ECO:0000313" key="2">
    <source>
        <dbReference type="EMBL" id="MBW4546198.1"/>
    </source>
</evidence>
<dbReference type="EC" id="2.3.1.-" evidence="2"/>
<gene>
    <name evidence="2" type="ORF">KME25_17385</name>
</gene>
<dbReference type="InterPro" id="IPR016181">
    <property type="entry name" value="Acyl_CoA_acyltransferase"/>
</dbReference>
<dbReference type="Gene3D" id="3.40.630.30">
    <property type="match status" value="2"/>
</dbReference>
<dbReference type="Gene3D" id="3.30.1050.10">
    <property type="entry name" value="SCP2 sterol-binding domain"/>
    <property type="match status" value="1"/>
</dbReference>
<accession>A0A951PMQ6</accession>
<dbReference type="PANTHER" id="PTHR37817:SF1">
    <property type="entry name" value="N-ACETYLTRANSFERASE EIS"/>
    <property type="match status" value="1"/>
</dbReference>
<dbReference type="InterPro" id="IPR000182">
    <property type="entry name" value="GNAT_dom"/>
</dbReference>
<comment type="caution">
    <text evidence="2">The sequence shown here is derived from an EMBL/GenBank/DDBJ whole genome shotgun (WGS) entry which is preliminary data.</text>
</comment>
<dbReference type="Proteomes" id="UP000753908">
    <property type="component" value="Unassembled WGS sequence"/>
</dbReference>
<dbReference type="SUPFAM" id="SSF55718">
    <property type="entry name" value="SCP-like"/>
    <property type="match status" value="1"/>
</dbReference>
<proteinExistence type="predicted"/>
<dbReference type="Pfam" id="PF13530">
    <property type="entry name" value="SCP2_2"/>
    <property type="match status" value="1"/>
</dbReference>
<sequence length="392" mass="43384">MTPQFEYDNVSNAEDAQPLGTTLDQCFNSPPGSSEPYFNRIGLKNFRTIHRAGQLAGGLAIIPMGQWFGTECVPMAGIASVGIAPEYRGSGAAIALLQHTLKELHANGVPISALYPATQRLYRKAGYEQGGSYCAWEIPTESIQLKERLLPLHPVTDLNQEVLRSLYQQQAKLTNGYLDRHQAIWQGITKPDEKEAVYTYLIGSADQPEGYVIFTPHQTEDGSILRIRDWVVLTTAAARSLWAFLNDHRSQIQKVRWRGSIVDPLTLLLPEQTAKICSVQRWFLRVVDVRKALEKRGYPLGIQTELHLEVQDNLLPENNGKFILSVSNGRGEVTPGGKGELKLNVGGLAPLYTGLFTAHQLQLVGQLEATETACVTATKLFAGASPWMPDFF</sequence>
<evidence type="ECO:0000259" key="1">
    <source>
        <dbReference type="PROSITE" id="PS51186"/>
    </source>
</evidence>
<organism evidence="2 3">
    <name type="scientific">Symplocastrum torsivum CPER-KK1</name>
    <dbReference type="NCBI Taxonomy" id="450513"/>
    <lineage>
        <taxon>Bacteria</taxon>
        <taxon>Bacillati</taxon>
        <taxon>Cyanobacteriota</taxon>
        <taxon>Cyanophyceae</taxon>
        <taxon>Oscillatoriophycideae</taxon>
        <taxon>Oscillatoriales</taxon>
        <taxon>Microcoleaceae</taxon>
        <taxon>Symplocastrum</taxon>
    </lineage>
</organism>
<protein>
    <submittedName>
        <fullName evidence="2">GNAT family N-acetyltransferase</fullName>
        <ecNumber evidence="2">2.3.1.-</ecNumber>
    </submittedName>
</protein>
<dbReference type="EMBL" id="JAHHIF010000022">
    <property type="protein sequence ID" value="MBW4546198.1"/>
    <property type="molecule type" value="Genomic_DNA"/>
</dbReference>
<dbReference type="PANTHER" id="PTHR37817">
    <property type="entry name" value="N-ACETYLTRANSFERASE EIS"/>
    <property type="match status" value="1"/>
</dbReference>
<dbReference type="InterPro" id="IPR051554">
    <property type="entry name" value="Acetyltransferase_Eis"/>
</dbReference>
<evidence type="ECO:0000313" key="3">
    <source>
        <dbReference type="Proteomes" id="UP000753908"/>
    </source>
</evidence>
<dbReference type="CDD" id="cd04301">
    <property type="entry name" value="NAT_SF"/>
    <property type="match status" value="1"/>
</dbReference>
<dbReference type="Pfam" id="PF17668">
    <property type="entry name" value="Acetyltransf_17"/>
    <property type="match status" value="1"/>
</dbReference>
<reference evidence="2" key="2">
    <citation type="journal article" date="2022" name="Microbiol. Resour. Announc.">
        <title>Metagenome Sequencing to Explore Phylogenomics of Terrestrial Cyanobacteria.</title>
        <authorList>
            <person name="Ward R.D."/>
            <person name="Stajich J.E."/>
            <person name="Johansen J.R."/>
            <person name="Huntemann M."/>
            <person name="Clum A."/>
            <person name="Foster B."/>
            <person name="Foster B."/>
            <person name="Roux S."/>
            <person name="Palaniappan K."/>
            <person name="Varghese N."/>
            <person name="Mukherjee S."/>
            <person name="Reddy T.B.K."/>
            <person name="Daum C."/>
            <person name="Copeland A."/>
            <person name="Chen I.A."/>
            <person name="Ivanova N.N."/>
            <person name="Kyrpides N.C."/>
            <person name="Shapiro N."/>
            <person name="Eloe-Fadrosh E.A."/>
            <person name="Pietrasiak N."/>
        </authorList>
    </citation>
    <scope>NUCLEOTIDE SEQUENCE</scope>
    <source>
        <strain evidence="2">CPER-KK1</strain>
    </source>
</reference>
<dbReference type="InterPro" id="IPR025559">
    <property type="entry name" value="Eis_dom"/>
</dbReference>
<dbReference type="GO" id="GO:0034069">
    <property type="term" value="F:aminoglycoside N-acetyltransferase activity"/>
    <property type="evidence" value="ECO:0007669"/>
    <property type="project" value="TreeGrafter"/>
</dbReference>
<reference evidence="2" key="1">
    <citation type="submission" date="2021-05" db="EMBL/GenBank/DDBJ databases">
        <authorList>
            <person name="Pietrasiak N."/>
            <person name="Ward R."/>
            <person name="Stajich J.E."/>
            <person name="Kurbessoian T."/>
        </authorList>
    </citation>
    <scope>NUCLEOTIDE SEQUENCE</scope>
    <source>
        <strain evidence="2">CPER-KK1</strain>
    </source>
</reference>
<dbReference type="Pfam" id="PF13527">
    <property type="entry name" value="Acetyltransf_9"/>
    <property type="match status" value="1"/>
</dbReference>
<dbReference type="PROSITE" id="PS51186">
    <property type="entry name" value="GNAT"/>
    <property type="match status" value="1"/>
</dbReference>